<reference evidence="2 3" key="1">
    <citation type="journal article" date="2016" name="Nat. Commun.">
        <title>Thousands of microbial genomes shed light on interconnected biogeochemical processes in an aquifer system.</title>
        <authorList>
            <person name="Anantharaman K."/>
            <person name="Brown C.T."/>
            <person name="Hug L.A."/>
            <person name="Sharon I."/>
            <person name="Castelle C.J."/>
            <person name="Probst A.J."/>
            <person name="Thomas B.C."/>
            <person name="Singh A."/>
            <person name="Wilkins M.J."/>
            <person name="Karaoz U."/>
            <person name="Brodie E.L."/>
            <person name="Williams K.H."/>
            <person name="Hubbard S.S."/>
            <person name="Banfield J.F."/>
        </authorList>
    </citation>
    <scope>NUCLEOTIDE SEQUENCE [LARGE SCALE GENOMIC DNA]</scope>
</reference>
<dbReference type="Proteomes" id="UP000176631">
    <property type="component" value="Unassembled WGS sequence"/>
</dbReference>
<accession>A0A1G1WA71</accession>
<evidence type="ECO:0000313" key="3">
    <source>
        <dbReference type="Proteomes" id="UP000176631"/>
    </source>
</evidence>
<evidence type="ECO:0000259" key="1">
    <source>
        <dbReference type="Pfam" id="PF16363"/>
    </source>
</evidence>
<protein>
    <recommendedName>
        <fullName evidence="1">NAD(P)-binding domain-containing protein</fullName>
    </recommendedName>
</protein>
<dbReference type="PANTHER" id="PTHR43245">
    <property type="entry name" value="BIFUNCTIONAL POLYMYXIN RESISTANCE PROTEIN ARNA"/>
    <property type="match status" value="1"/>
</dbReference>
<name>A0A1G1WA71_9BACT</name>
<dbReference type="InterPro" id="IPR050177">
    <property type="entry name" value="Lipid_A_modif_metabolic_enz"/>
</dbReference>
<dbReference type="Gene3D" id="3.40.50.720">
    <property type="entry name" value="NAD(P)-binding Rossmann-like Domain"/>
    <property type="match status" value="1"/>
</dbReference>
<evidence type="ECO:0000313" key="2">
    <source>
        <dbReference type="EMBL" id="OGY24579.1"/>
    </source>
</evidence>
<comment type="caution">
    <text evidence="2">The sequence shown here is derived from an EMBL/GenBank/DDBJ whole genome shotgun (WGS) entry which is preliminary data.</text>
</comment>
<dbReference type="CDD" id="cd08946">
    <property type="entry name" value="SDR_e"/>
    <property type="match status" value="1"/>
</dbReference>
<proteinExistence type="predicted"/>
<organism evidence="2 3">
    <name type="scientific">Candidatus Woykebacteria bacterium RBG_13_40_15</name>
    <dbReference type="NCBI Taxonomy" id="1802593"/>
    <lineage>
        <taxon>Bacteria</taxon>
        <taxon>Candidatus Woykeibacteriota</taxon>
    </lineage>
</organism>
<dbReference type="Pfam" id="PF16363">
    <property type="entry name" value="GDP_Man_Dehyd"/>
    <property type="match status" value="1"/>
</dbReference>
<dbReference type="InterPro" id="IPR016040">
    <property type="entry name" value="NAD(P)-bd_dom"/>
</dbReference>
<dbReference type="PANTHER" id="PTHR43245:SF13">
    <property type="entry name" value="UDP-D-APIOSE_UDP-D-XYLOSE SYNTHASE 2"/>
    <property type="match status" value="1"/>
</dbReference>
<gene>
    <name evidence="2" type="ORF">A2172_03790</name>
</gene>
<dbReference type="InterPro" id="IPR036291">
    <property type="entry name" value="NAD(P)-bd_dom_sf"/>
</dbReference>
<dbReference type="AlphaFoldDB" id="A0A1G1WA71"/>
<dbReference type="SUPFAM" id="SSF51735">
    <property type="entry name" value="NAD(P)-binding Rossmann-fold domains"/>
    <property type="match status" value="1"/>
</dbReference>
<feature type="domain" description="NAD(P)-binding" evidence="1">
    <location>
        <begin position="38"/>
        <end position="283"/>
    </location>
</feature>
<sequence length="289" mass="32541">MKILVSGSGGLLGGKFVDLIQANKISFVLYDRKHPSRLMNINFDTIIHFGGLTPQSVTQNGDNPTNQEIFEANVGGTKELLRVLTKKDGLKRFINIGSAAEYGHHEKIIRETTKENPQGIYGESKLKQSTLIKEFGQKNNIQIVNLRLFNILTKGRKDKNDRRTNKSITESLGNQFSSDYYNGVIEISNKQDVRDYLDEKDAREAVLSAAKGQIKENYSVINVCSGKETSLENLVELFGRILKKSYKIIEKNPNYSVSVGDNTKAKKVLGWKPKVNLEQSIRKIIYEKG</sequence>
<dbReference type="STRING" id="1802593.A2172_03790"/>
<dbReference type="EMBL" id="MHCP01000004">
    <property type="protein sequence ID" value="OGY24579.1"/>
    <property type="molecule type" value="Genomic_DNA"/>
</dbReference>